<comment type="caution">
    <text evidence="2">The sequence shown here is derived from an EMBL/GenBank/DDBJ whole genome shotgun (WGS) entry which is preliminary data.</text>
</comment>
<feature type="region of interest" description="Disordered" evidence="1">
    <location>
        <begin position="1"/>
        <end position="42"/>
    </location>
</feature>
<evidence type="ECO:0000256" key="1">
    <source>
        <dbReference type="SAM" id="MobiDB-lite"/>
    </source>
</evidence>
<sequence>MARTSARSTTGTLTLTIGEPSQSSSVPSSSQQSQPPETLVLRLKRPKKKVSWKEWTVDNEFLNRKSSKKCCIFHKQKPFDEDDSDEEDRVDKPAGDSAGPSLSESRIEMQSSVEIAIGVAVGPNSDEEISKSQRKSWGQGHCPSGRVSEEGWDADDDANLLLNRAFRVRGGLARLSEVATEMSSAYEVFNLIFEVMALLGVITIVAMEATIPCSSCSSRWVFIWLGALRSRFSRIWRKIFVRIELSGVKGDLGGSRSDLSILLLGGPEGCPRDCLVQGHFSSRAFWPLVFDGDVLVCPLEHLGHYRGRVLDQRLEEPRRSQPH</sequence>
<dbReference type="EMBL" id="AMZH03000535">
    <property type="protein sequence ID" value="RRT83235.1"/>
    <property type="molecule type" value="Genomic_DNA"/>
</dbReference>
<feature type="region of interest" description="Disordered" evidence="1">
    <location>
        <begin position="78"/>
        <end position="106"/>
    </location>
</feature>
<evidence type="ECO:0000313" key="2">
    <source>
        <dbReference type="EMBL" id="RRT83235.1"/>
    </source>
</evidence>
<proteinExistence type="predicted"/>
<dbReference type="GO" id="GO:0008157">
    <property type="term" value="F:protein phosphatase 1 binding"/>
    <property type="evidence" value="ECO:0007669"/>
    <property type="project" value="TreeGrafter"/>
</dbReference>
<dbReference type="Pfam" id="PF07491">
    <property type="entry name" value="PPI_Ypi1"/>
    <property type="match status" value="1"/>
</dbReference>
<evidence type="ECO:0000313" key="3">
    <source>
        <dbReference type="Proteomes" id="UP000287651"/>
    </source>
</evidence>
<gene>
    <name evidence="2" type="ORF">B296_00004342</name>
</gene>
<organism evidence="2 3">
    <name type="scientific">Ensete ventricosum</name>
    <name type="common">Abyssinian banana</name>
    <name type="synonym">Musa ensete</name>
    <dbReference type="NCBI Taxonomy" id="4639"/>
    <lineage>
        <taxon>Eukaryota</taxon>
        <taxon>Viridiplantae</taxon>
        <taxon>Streptophyta</taxon>
        <taxon>Embryophyta</taxon>
        <taxon>Tracheophyta</taxon>
        <taxon>Spermatophyta</taxon>
        <taxon>Magnoliopsida</taxon>
        <taxon>Liliopsida</taxon>
        <taxon>Zingiberales</taxon>
        <taxon>Musaceae</taxon>
        <taxon>Ensete</taxon>
    </lineage>
</organism>
<name>A0A427B425_ENSVE</name>
<reference evidence="2 3" key="1">
    <citation type="journal article" date="2014" name="Agronomy (Basel)">
        <title>A Draft Genome Sequence for Ensete ventricosum, the Drought-Tolerant Tree Against Hunger.</title>
        <authorList>
            <person name="Harrison J."/>
            <person name="Moore K.A."/>
            <person name="Paszkiewicz K."/>
            <person name="Jones T."/>
            <person name="Grant M."/>
            <person name="Ambacheew D."/>
            <person name="Muzemil S."/>
            <person name="Studholme D.J."/>
        </authorList>
    </citation>
    <scope>NUCLEOTIDE SEQUENCE [LARGE SCALE GENOMIC DNA]</scope>
</reference>
<accession>A0A427B425</accession>
<dbReference type="AlphaFoldDB" id="A0A427B425"/>
<feature type="compositionally biased region" description="Low complexity" evidence="1">
    <location>
        <begin position="20"/>
        <end position="41"/>
    </location>
</feature>
<feature type="region of interest" description="Disordered" evidence="1">
    <location>
        <begin position="124"/>
        <end position="150"/>
    </location>
</feature>
<protein>
    <submittedName>
        <fullName evidence="2">Uncharacterized protein</fullName>
    </submittedName>
</protein>
<dbReference type="GO" id="GO:0004865">
    <property type="term" value="F:protein serine/threonine phosphatase inhibitor activity"/>
    <property type="evidence" value="ECO:0007669"/>
    <property type="project" value="InterPro"/>
</dbReference>
<dbReference type="Proteomes" id="UP000287651">
    <property type="component" value="Unassembled WGS sequence"/>
</dbReference>
<dbReference type="PANTHER" id="PTHR20835:SF0">
    <property type="entry name" value="E3 UBIQUITIN-PROTEIN LIGASE PPP1R11"/>
    <property type="match status" value="1"/>
</dbReference>
<dbReference type="InterPro" id="IPR011107">
    <property type="entry name" value="PPI_Ypi1"/>
</dbReference>
<dbReference type="PANTHER" id="PTHR20835">
    <property type="entry name" value="E3 UBIQUITIN-PROTEIN LIGASE PPP1R11-RELATED"/>
    <property type="match status" value="1"/>
</dbReference>
<feature type="compositionally biased region" description="Polar residues" evidence="1">
    <location>
        <begin position="1"/>
        <end position="15"/>
    </location>
</feature>
<dbReference type="GO" id="GO:0005634">
    <property type="term" value="C:nucleus"/>
    <property type="evidence" value="ECO:0007669"/>
    <property type="project" value="TreeGrafter"/>
</dbReference>